<dbReference type="Pfam" id="PF02627">
    <property type="entry name" value="CMD"/>
    <property type="match status" value="1"/>
</dbReference>
<feature type="domain" description="Carboxymuconolactone decarboxylase-like" evidence="1">
    <location>
        <begin position="23"/>
        <end position="99"/>
    </location>
</feature>
<sequence>MDLSNDKISSYKNEILHLKEAMPKVAESYHHFTGACFQDGELDEMTKQLIALGIGLFANNELCTFYHMEEARSKGATDTQIMEAVAVASAAGAGHALAQGLMRVQPNLQ</sequence>
<dbReference type="AlphaFoldDB" id="A0A1X7H4K6"/>
<organism evidence="2 3">
    <name type="scientific">Paenibacillus uliginis N3/975</name>
    <dbReference type="NCBI Taxonomy" id="1313296"/>
    <lineage>
        <taxon>Bacteria</taxon>
        <taxon>Bacillati</taxon>
        <taxon>Bacillota</taxon>
        <taxon>Bacilli</taxon>
        <taxon>Bacillales</taxon>
        <taxon>Paenibacillaceae</taxon>
        <taxon>Paenibacillus</taxon>
    </lineage>
</organism>
<dbReference type="PANTHER" id="PTHR33930">
    <property type="entry name" value="ALKYL HYDROPEROXIDE REDUCTASE AHPD"/>
    <property type="match status" value="1"/>
</dbReference>
<keyword evidence="2" id="KW-0575">Peroxidase</keyword>
<dbReference type="SUPFAM" id="SSF69118">
    <property type="entry name" value="AhpD-like"/>
    <property type="match status" value="1"/>
</dbReference>
<dbReference type="EMBL" id="LT840184">
    <property type="protein sequence ID" value="SMF78758.1"/>
    <property type="molecule type" value="Genomic_DNA"/>
</dbReference>
<accession>A0A1X7H4K6</accession>
<evidence type="ECO:0000313" key="3">
    <source>
        <dbReference type="Proteomes" id="UP000192940"/>
    </source>
</evidence>
<dbReference type="Gene3D" id="1.20.1290.10">
    <property type="entry name" value="AhpD-like"/>
    <property type="match status" value="1"/>
</dbReference>
<evidence type="ECO:0000259" key="1">
    <source>
        <dbReference type="Pfam" id="PF02627"/>
    </source>
</evidence>
<dbReference type="STRING" id="1313296.SAMN05661091_1600"/>
<evidence type="ECO:0000313" key="2">
    <source>
        <dbReference type="EMBL" id="SMF78758.1"/>
    </source>
</evidence>
<dbReference type="PANTHER" id="PTHR33930:SF2">
    <property type="entry name" value="BLR3452 PROTEIN"/>
    <property type="match status" value="1"/>
</dbReference>
<reference evidence="2 3" key="1">
    <citation type="submission" date="2017-04" db="EMBL/GenBank/DDBJ databases">
        <authorList>
            <person name="Afonso C.L."/>
            <person name="Miller P.J."/>
            <person name="Scott M.A."/>
            <person name="Spackman E."/>
            <person name="Goraichik I."/>
            <person name="Dimitrov K.M."/>
            <person name="Suarez D.L."/>
            <person name="Swayne D.E."/>
        </authorList>
    </citation>
    <scope>NUCLEOTIDE SEQUENCE [LARGE SCALE GENOMIC DNA]</scope>
    <source>
        <strain evidence="2 3">N3/975</strain>
    </source>
</reference>
<dbReference type="InterPro" id="IPR003779">
    <property type="entry name" value="CMD-like"/>
</dbReference>
<keyword evidence="3" id="KW-1185">Reference proteome</keyword>
<gene>
    <name evidence="2" type="ORF">SAMN05661091_1600</name>
</gene>
<dbReference type="GO" id="GO:0051920">
    <property type="term" value="F:peroxiredoxin activity"/>
    <property type="evidence" value="ECO:0007669"/>
    <property type="project" value="InterPro"/>
</dbReference>
<protein>
    <submittedName>
        <fullName evidence="2">Alkylhydroperoxidase AhpD family core domain-containing protein</fullName>
    </submittedName>
</protein>
<keyword evidence="2" id="KW-0560">Oxidoreductase</keyword>
<dbReference type="InterPro" id="IPR029032">
    <property type="entry name" value="AhpD-like"/>
</dbReference>
<dbReference type="RefSeq" id="WP_208918514.1">
    <property type="nucleotide sequence ID" value="NZ_LT840184.1"/>
</dbReference>
<dbReference type="Proteomes" id="UP000192940">
    <property type="component" value="Chromosome I"/>
</dbReference>
<name>A0A1X7H4K6_9BACL</name>
<proteinExistence type="predicted"/>